<dbReference type="GO" id="GO:0019634">
    <property type="term" value="P:organic phosphonate metabolic process"/>
    <property type="evidence" value="ECO:0007669"/>
    <property type="project" value="InterPro"/>
</dbReference>
<dbReference type="GO" id="GO:0015716">
    <property type="term" value="P:organic phosphonate transport"/>
    <property type="evidence" value="ECO:0007669"/>
    <property type="project" value="InterPro"/>
</dbReference>
<name>A0AA42IX59_9BURK</name>
<gene>
    <name evidence="1" type="primary">phnG</name>
    <name evidence="1" type="ORF">N5D93_12300</name>
</gene>
<dbReference type="Pfam" id="PF06754">
    <property type="entry name" value="PhnG"/>
    <property type="match status" value="1"/>
</dbReference>
<comment type="caution">
    <text evidence="1">The sequence shown here is derived from an EMBL/GenBank/DDBJ whole genome shotgun (WGS) entry which is preliminary data.</text>
</comment>
<dbReference type="RefSeq" id="WP_279995283.1">
    <property type="nucleotide sequence ID" value="NZ_CBFGSQ010000058.1"/>
</dbReference>
<dbReference type="AlphaFoldDB" id="A0AA42IX59"/>
<dbReference type="InterPro" id="IPR009609">
    <property type="entry name" value="Phosphonate_metab_PhnG"/>
</dbReference>
<sequence length="159" mass="16987">MDHSQAGQQAPDTRRAAWMRVLSLADPAALEGAFSGLDGVPQHQMLRPAQTGMAMVRARSGGTGARFNLGEMTVTRCAVTLDTAGAGVVGVAYVQGRSLRHAEQAAVADALLQLPEWHDTVQAQLIQPLARQHADKVDAQARVAAQTKVEFFTMVRGED</sequence>
<dbReference type="Proteomes" id="UP001161094">
    <property type="component" value="Unassembled WGS sequence"/>
</dbReference>
<dbReference type="GO" id="GO:0016829">
    <property type="term" value="F:lyase activity"/>
    <property type="evidence" value="ECO:0007669"/>
    <property type="project" value="UniProtKB-KW"/>
</dbReference>
<evidence type="ECO:0000313" key="1">
    <source>
        <dbReference type="EMBL" id="MDH0736592.1"/>
    </source>
</evidence>
<evidence type="ECO:0000313" key="2">
    <source>
        <dbReference type="Proteomes" id="UP001161094"/>
    </source>
</evidence>
<organism evidence="1 2">
    <name type="scientific">Achromobacter spanius</name>
    <dbReference type="NCBI Taxonomy" id="217203"/>
    <lineage>
        <taxon>Bacteria</taxon>
        <taxon>Pseudomonadati</taxon>
        <taxon>Pseudomonadota</taxon>
        <taxon>Betaproteobacteria</taxon>
        <taxon>Burkholderiales</taxon>
        <taxon>Alcaligenaceae</taxon>
        <taxon>Achromobacter</taxon>
    </lineage>
</organism>
<accession>A0AA42IX59</accession>
<proteinExistence type="predicted"/>
<dbReference type="NCBIfam" id="TIGR03293">
    <property type="entry name" value="PhnG_redo"/>
    <property type="match status" value="1"/>
</dbReference>
<keyword evidence="1" id="KW-0456">Lyase</keyword>
<dbReference type="EMBL" id="JAOCDZ010000007">
    <property type="protein sequence ID" value="MDH0736592.1"/>
    <property type="molecule type" value="Genomic_DNA"/>
</dbReference>
<protein>
    <submittedName>
        <fullName evidence="1">Phosphonate C-P lyase system protein PhnG</fullName>
    </submittedName>
</protein>
<reference evidence="1" key="1">
    <citation type="submission" date="2022-09" db="EMBL/GenBank/DDBJ databases">
        <title>Intensive care unit water sources are persistently colonized with multi-drug resistant bacteria and are the site of extensive horizontal gene transfer of antibiotic resistance genes.</title>
        <authorList>
            <person name="Diorio-Toth L."/>
        </authorList>
    </citation>
    <scope>NUCLEOTIDE SEQUENCE</scope>
    <source>
        <strain evidence="1">GD03843</strain>
    </source>
</reference>